<reference evidence="2" key="1">
    <citation type="journal article" date="2019" name="Int. J. Syst. Evol. Microbiol.">
        <title>The Global Catalogue of Microorganisms (GCM) 10K type strain sequencing project: providing services to taxonomists for standard genome sequencing and annotation.</title>
        <authorList>
            <consortium name="The Broad Institute Genomics Platform"/>
            <consortium name="The Broad Institute Genome Sequencing Center for Infectious Disease"/>
            <person name="Wu L."/>
            <person name="Ma J."/>
        </authorList>
    </citation>
    <scope>NUCLEOTIDE SEQUENCE [LARGE SCALE GENOMIC DNA]</scope>
    <source>
        <strain evidence="2">KACC 12507</strain>
    </source>
</reference>
<keyword evidence="2" id="KW-1185">Reference proteome</keyword>
<organism evidence="1 2">
    <name type="scientific">Glaciecola siphonariae</name>
    <dbReference type="NCBI Taxonomy" id="521012"/>
    <lineage>
        <taxon>Bacteria</taxon>
        <taxon>Pseudomonadati</taxon>
        <taxon>Pseudomonadota</taxon>
        <taxon>Gammaproteobacteria</taxon>
        <taxon>Alteromonadales</taxon>
        <taxon>Alteromonadaceae</taxon>
        <taxon>Glaciecola</taxon>
    </lineage>
</organism>
<sequence length="125" mass="13846">MKKALVVISLIAVFIAAFIWSLPASIDNDLSKIGNGKKSVVFIYDLNRVVSNQQTIEINKAREEIDGDVNFLVARTGYPETDEIIKTYDAQSAELLFFDESGALFTRKFALVDAAQLKAITRGDD</sequence>
<dbReference type="EMBL" id="JBHSGU010000002">
    <property type="protein sequence ID" value="MFC4699892.1"/>
    <property type="molecule type" value="Genomic_DNA"/>
</dbReference>
<dbReference type="Proteomes" id="UP001595897">
    <property type="component" value="Unassembled WGS sequence"/>
</dbReference>
<evidence type="ECO:0000313" key="2">
    <source>
        <dbReference type="Proteomes" id="UP001595897"/>
    </source>
</evidence>
<dbReference type="RefSeq" id="WP_382406842.1">
    <property type="nucleotide sequence ID" value="NZ_JBHSGU010000002.1"/>
</dbReference>
<gene>
    <name evidence="1" type="ORF">ACFO4O_06985</name>
</gene>
<name>A0ABV9LTR8_9ALTE</name>
<evidence type="ECO:0008006" key="3">
    <source>
        <dbReference type="Google" id="ProtNLM"/>
    </source>
</evidence>
<protein>
    <recommendedName>
        <fullName evidence="3">DUF4174 domain-containing protein</fullName>
    </recommendedName>
</protein>
<comment type="caution">
    <text evidence="1">The sequence shown here is derived from an EMBL/GenBank/DDBJ whole genome shotgun (WGS) entry which is preliminary data.</text>
</comment>
<proteinExistence type="predicted"/>
<evidence type="ECO:0000313" key="1">
    <source>
        <dbReference type="EMBL" id="MFC4699892.1"/>
    </source>
</evidence>
<accession>A0ABV9LTR8</accession>